<evidence type="ECO:0000313" key="4">
    <source>
        <dbReference type="EMBL" id="MDA0161062.1"/>
    </source>
</evidence>
<dbReference type="Pfam" id="PF01408">
    <property type="entry name" value="GFO_IDH_MocA"/>
    <property type="match status" value="1"/>
</dbReference>
<dbReference type="AlphaFoldDB" id="A0A9X3MSY7"/>
<keyword evidence="5" id="KW-1185">Reference proteome</keyword>
<dbReference type="GO" id="GO:0000166">
    <property type="term" value="F:nucleotide binding"/>
    <property type="evidence" value="ECO:0007669"/>
    <property type="project" value="InterPro"/>
</dbReference>
<comment type="caution">
    <text evidence="4">The sequence shown here is derived from an EMBL/GenBank/DDBJ whole genome shotgun (WGS) entry which is preliminary data.</text>
</comment>
<proteinExistence type="predicted"/>
<dbReference type="InterPro" id="IPR000683">
    <property type="entry name" value="Gfo/Idh/MocA-like_OxRdtase_N"/>
</dbReference>
<dbReference type="InterPro" id="IPR050463">
    <property type="entry name" value="Gfo/Idh/MocA_oxidrdct_glycsds"/>
</dbReference>
<dbReference type="SUPFAM" id="SSF51735">
    <property type="entry name" value="NAD(P)-binding Rossmann-fold domains"/>
    <property type="match status" value="1"/>
</dbReference>
<name>A0A9X3MSY7_9ACTN</name>
<dbReference type="GO" id="GO:0016491">
    <property type="term" value="F:oxidoreductase activity"/>
    <property type="evidence" value="ECO:0007669"/>
    <property type="project" value="UniProtKB-KW"/>
</dbReference>
<accession>A0A9X3MSY7</accession>
<dbReference type="RefSeq" id="WP_270040226.1">
    <property type="nucleotide sequence ID" value="NZ_JAPDOD010000008.1"/>
</dbReference>
<dbReference type="PANTHER" id="PTHR43818:SF11">
    <property type="entry name" value="BCDNA.GH03377"/>
    <property type="match status" value="1"/>
</dbReference>
<dbReference type="Gene3D" id="3.40.50.720">
    <property type="entry name" value="NAD(P)-binding Rossmann-like Domain"/>
    <property type="match status" value="1"/>
</dbReference>
<dbReference type="Pfam" id="PF22725">
    <property type="entry name" value="GFO_IDH_MocA_C3"/>
    <property type="match status" value="1"/>
</dbReference>
<protein>
    <submittedName>
        <fullName evidence="4">Gfo/Idh/MocA family oxidoreductase</fullName>
    </submittedName>
</protein>
<organism evidence="4 5">
    <name type="scientific">Solirubrobacter ginsenosidimutans</name>
    <dbReference type="NCBI Taxonomy" id="490573"/>
    <lineage>
        <taxon>Bacteria</taxon>
        <taxon>Bacillati</taxon>
        <taxon>Actinomycetota</taxon>
        <taxon>Thermoleophilia</taxon>
        <taxon>Solirubrobacterales</taxon>
        <taxon>Solirubrobacteraceae</taxon>
        <taxon>Solirubrobacter</taxon>
    </lineage>
</organism>
<dbReference type="SUPFAM" id="SSF55347">
    <property type="entry name" value="Glyceraldehyde-3-phosphate dehydrogenase-like, C-terminal domain"/>
    <property type="match status" value="1"/>
</dbReference>
<reference evidence="4" key="1">
    <citation type="submission" date="2022-10" db="EMBL/GenBank/DDBJ databases">
        <title>The WGS of Solirubrobacter ginsenosidimutans DSM 21036.</title>
        <authorList>
            <person name="Jiang Z."/>
        </authorList>
    </citation>
    <scope>NUCLEOTIDE SEQUENCE</scope>
    <source>
        <strain evidence="4">DSM 21036</strain>
    </source>
</reference>
<feature type="domain" description="GFO/IDH/MocA-like oxidoreductase" evidence="3">
    <location>
        <begin position="131"/>
        <end position="272"/>
    </location>
</feature>
<evidence type="ECO:0000313" key="5">
    <source>
        <dbReference type="Proteomes" id="UP001149140"/>
    </source>
</evidence>
<dbReference type="Proteomes" id="UP001149140">
    <property type="component" value="Unassembled WGS sequence"/>
</dbReference>
<evidence type="ECO:0000256" key="1">
    <source>
        <dbReference type="ARBA" id="ARBA00023002"/>
    </source>
</evidence>
<dbReference type="PANTHER" id="PTHR43818">
    <property type="entry name" value="BCDNA.GH03377"/>
    <property type="match status" value="1"/>
</dbReference>
<gene>
    <name evidence="4" type="ORF">OM076_12355</name>
</gene>
<evidence type="ECO:0000259" key="2">
    <source>
        <dbReference type="Pfam" id="PF01408"/>
    </source>
</evidence>
<evidence type="ECO:0000259" key="3">
    <source>
        <dbReference type="Pfam" id="PF22725"/>
    </source>
</evidence>
<feature type="domain" description="Gfo/Idh/MocA-like oxidoreductase N-terminal" evidence="2">
    <location>
        <begin position="5"/>
        <end position="121"/>
    </location>
</feature>
<sequence length="384" mass="40806">MSRGVRVAIAGTGFIGAVHARSARLAGARLVGVAASTPERAARAAGVLGAERAFASAQALVESPDVDVVHICTPNNLHVPLAEAALAAGKHVICEKPIALDSFGAQQITDAAADADRIAAVPFVYRYYPTVREARERVRSGVSGPARLIHGSYLQDWLLRPEDDNWRVEEDLGGASRAFADIGSHWCDLAEFVSGQRITRLCAQTLTALPERIKNESHAAFQSVDGDGTPRSVGTEDAAVVQFETDGGAVGSTIISQISAGRKNRLWLEIDASNEALVFCQEEPESLWVGRRESATLIKRDPEHLSAAAQRYAVLPAGHPQGYADCFDAFVAEVYDAVAGNEPAGGLPVFADGLRASRITDAVLTSAREERWVDVMIEAAGVTG</sequence>
<dbReference type="InterPro" id="IPR036291">
    <property type="entry name" value="NAD(P)-bd_dom_sf"/>
</dbReference>
<keyword evidence="1" id="KW-0560">Oxidoreductase</keyword>
<dbReference type="Gene3D" id="3.30.360.10">
    <property type="entry name" value="Dihydrodipicolinate Reductase, domain 2"/>
    <property type="match status" value="1"/>
</dbReference>
<dbReference type="InterPro" id="IPR055170">
    <property type="entry name" value="GFO_IDH_MocA-like_dom"/>
</dbReference>
<dbReference type="EMBL" id="JAPDOD010000008">
    <property type="protein sequence ID" value="MDA0161062.1"/>
    <property type="molecule type" value="Genomic_DNA"/>
</dbReference>